<comment type="caution">
    <text evidence="2">The sequence shown here is derived from an EMBL/GenBank/DDBJ whole genome shotgun (WGS) entry which is preliminary data.</text>
</comment>
<keyword evidence="1" id="KW-0732">Signal</keyword>
<evidence type="ECO:0000256" key="1">
    <source>
        <dbReference type="SAM" id="SignalP"/>
    </source>
</evidence>
<feature type="signal peptide" evidence="1">
    <location>
        <begin position="1"/>
        <end position="19"/>
    </location>
</feature>
<reference evidence="3" key="1">
    <citation type="journal article" date="2019" name="Int. J. Syst. Evol. Microbiol.">
        <title>The Global Catalogue of Microorganisms (GCM) 10K type strain sequencing project: providing services to taxonomists for standard genome sequencing and annotation.</title>
        <authorList>
            <consortium name="The Broad Institute Genomics Platform"/>
            <consortium name="The Broad Institute Genome Sequencing Center for Infectious Disease"/>
            <person name="Wu L."/>
            <person name="Ma J."/>
        </authorList>
    </citation>
    <scope>NUCLEOTIDE SEQUENCE [LARGE SCALE GENOMIC DNA]</scope>
    <source>
        <strain evidence="3">CGMCC 1.8859</strain>
    </source>
</reference>
<name>A0ABQ2PF07_9NEIS</name>
<gene>
    <name evidence="2" type="ORF">GCM10010970_39660</name>
</gene>
<accession>A0ABQ2PF07</accession>
<proteinExistence type="predicted"/>
<sequence>MHKAILLFLGIVVAAVSSAEDAKFTSAEELQQKNPQEYAEAVAAYSTAQAAQPADTTPLGWTYTYYSGITVSQWNTNYFSPTFNGIPSQGDPAKNITSLSYVAAPSYPLPGGFAPAISLLVYNSLGSLIGVISPLGANGYLTVASGRVPANVPSNSQFVFRVNQSGGGTPTIQGAYNMGNQTLSVNY</sequence>
<organism evidence="2 3">
    <name type="scientific">Silvimonas iriomotensis</name>
    <dbReference type="NCBI Taxonomy" id="449662"/>
    <lineage>
        <taxon>Bacteria</taxon>
        <taxon>Pseudomonadati</taxon>
        <taxon>Pseudomonadota</taxon>
        <taxon>Betaproteobacteria</taxon>
        <taxon>Neisseriales</taxon>
        <taxon>Chitinibacteraceae</taxon>
        <taxon>Silvimonas</taxon>
    </lineage>
</organism>
<feature type="chain" id="PRO_5047245881" evidence="1">
    <location>
        <begin position="20"/>
        <end position="187"/>
    </location>
</feature>
<protein>
    <submittedName>
        <fullName evidence="2">Uncharacterized protein</fullName>
    </submittedName>
</protein>
<dbReference type="EMBL" id="BMLX01000008">
    <property type="protein sequence ID" value="GGP23966.1"/>
    <property type="molecule type" value="Genomic_DNA"/>
</dbReference>
<evidence type="ECO:0000313" key="2">
    <source>
        <dbReference type="EMBL" id="GGP23966.1"/>
    </source>
</evidence>
<evidence type="ECO:0000313" key="3">
    <source>
        <dbReference type="Proteomes" id="UP000637267"/>
    </source>
</evidence>
<keyword evidence="3" id="KW-1185">Reference proteome</keyword>
<dbReference type="RefSeq" id="WP_188706878.1">
    <property type="nucleotide sequence ID" value="NZ_BMLX01000008.1"/>
</dbReference>
<dbReference type="Proteomes" id="UP000637267">
    <property type="component" value="Unassembled WGS sequence"/>
</dbReference>